<dbReference type="RefSeq" id="WP_149082910.1">
    <property type="nucleotide sequence ID" value="NZ_VTAW01000036.1"/>
</dbReference>
<name>A0A5D5AM97_9EURY</name>
<dbReference type="Pfam" id="PF13912">
    <property type="entry name" value="zf-C2H2_6"/>
    <property type="match status" value="1"/>
</dbReference>
<sequence>MTHTCSSCDAEFESVAALTQHLPLHHDTCAVCNEAFDDRDSLRDHVHAAH</sequence>
<accession>A0A5D5AM97</accession>
<keyword evidence="3" id="KW-1185">Reference proteome</keyword>
<evidence type="ECO:0000313" key="2">
    <source>
        <dbReference type="EMBL" id="TYT60590.1"/>
    </source>
</evidence>
<dbReference type="SUPFAM" id="SSF57667">
    <property type="entry name" value="beta-beta-alpha zinc fingers"/>
    <property type="match status" value="1"/>
</dbReference>
<organism evidence="2 3">
    <name type="scientific">Natrialba swarupiae</name>
    <dbReference type="NCBI Taxonomy" id="2448032"/>
    <lineage>
        <taxon>Archaea</taxon>
        <taxon>Methanobacteriati</taxon>
        <taxon>Methanobacteriota</taxon>
        <taxon>Stenosarchaea group</taxon>
        <taxon>Halobacteria</taxon>
        <taxon>Halobacteriales</taxon>
        <taxon>Natrialbaceae</taxon>
        <taxon>Natrialba</taxon>
    </lineage>
</organism>
<protein>
    <recommendedName>
        <fullName evidence="1">C2H2-type domain-containing protein</fullName>
    </recommendedName>
</protein>
<evidence type="ECO:0000313" key="3">
    <source>
        <dbReference type="Proteomes" id="UP000324104"/>
    </source>
</evidence>
<dbReference type="InterPro" id="IPR036236">
    <property type="entry name" value="Znf_C2H2_sf"/>
</dbReference>
<evidence type="ECO:0000259" key="1">
    <source>
        <dbReference type="PROSITE" id="PS50157"/>
    </source>
</evidence>
<feature type="domain" description="C2H2-type" evidence="1">
    <location>
        <begin position="3"/>
        <end position="25"/>
    </location>
</feature>
<dbReference type="SMART" id="SM00355">
    <property type="entry name" value="ZnF_C2H2"/>
    <property type="match status" value="2"/>
</dbReference>
<dbReference type="AlphaFoldDB" id="A0A5D5AM97"/>
<dbReference type="Gene3D" id="3.30.160.60">
    <property type="entry name" value="Classic Zinc Finger"/>
    <property type="match status" value="1"/>
</dbReference>
<dbReference type="Proteomes" id="UP000324104">
    <property type="component" value="Unassembled WGS sequence"/>
</dbReference>
<reference evidence="2 3" key="1">
    <citation type="submission" date="2019-08" db="EMBL/GenBank/DDBJ databases">
        <title>Archaea genome.</title>
        <authorList>
            <person name="Kajale S."/>
            <person name="Shouche Y."/>
            <person name="Deshpande N."/>
            <person name="Sharma A."/>
        </authorList>
    </citation>
    <scope>NUCLEOTIDE SEQUENCE [LARGE SCALE GENOMIC DNA]</scope>
    <source>
        <strain evidence="2 3">ESP3B_9</strain>
    </source>
</reference>
<dbReference type="EMBL" id="VTAW01000036">
    <property type="protein sequence ID" value="TYT60590.1"/>
    <property type="molecule type" value="Genomic_DNA"/>
</dbReference>
<dbReference type="InterPro" id="IPR013087">
    <property type="entry name" value="Znf_C2H2_type"/>
</dbReference>
<dbReference type="Pfam" id="PF00096">
    <property type="entry name" value="zf-C2H2"/>
    <property type="match status" value="1"/>
</dbReference>
<dbReference type="PROSITE" id="PS00028">
    <property type="entry name" value="ZINC_FINGER_C2H2_1"/>
    <property type="match status" value="1"/>
</dbReference>
<dbReference type="PROSITE" id="PS50157">
    <property type="entry name" value="ZINC_FINGER_C2H2_2"/>
    <property type="match status" value="2"/>
</dbReference>
<proteinExistence type="predicted"/>
<gene>
    <name evidence="2" type="ORF">FYC77_18150</name>
</gene>
<comment type="caution">
    <text evidence="2">The sequence shown here is derived from an EMBL/GenBank/DDBJ whole genome shotgun (WGS) entry which is preliminary data.</text>
</comment>
<feature type="domain" description="C2H2-type" evidence="1">
    <location>
        <begin position="27"/>
        <end position="50"/>
    </location>
</feature>